<evidence type="ECO:0000259" key="2">
    <source>
        <dbReference type="PROSITE" id="PS50011"/>
    </source>
</evidence>
<protein>
    <recommendedName>
        <fullName evidence="2">Protein kinase domain-containing protein</fullName>
    </recommendedName>
</protein>
<dbReference type="Gene3D" id="1.10.510.10">
    <property type="entry name" value="Transferase(Phosphotransferase) domain 1"/>
    <property type="match status" value="1"/>
</dbReference>
<evidence type="ECO:0000313" key="4">
    <source>
        <dbReference type="Proteomes" id="UP001470230"/>
    </source>
</evidence>
<dbReference type="PROSITE" id="PS00108">
    <property type="entry name" value="PROTEIN_KINASE_ST"/>
    <property type="match status" value="1"/>
</dbReference>
<feature type="coiled-coil region" evidence="1">
    <location>
        <begin position="308"/>
        <end position="335"/>
    </location>
</feature>
<sequence length="343" mass="39122">MYHSNEPVRSPNLRYRRCEVIGSGSFKIVYRAYDQEEGIEVAWNEIHLDKFSENETKQIFNEIKLLGQLDHPRILRLSHAWIDKKRNVLVFITEFFTNGTIRSYVSDVFRRPTRSVISKWCKQVLEGLNYMHTHDPPVIHRDLKCDNLFIDASEGIVKIGDFGLSKAIPTGQANTCLGTPAYTAPEVYTGQYTTKADIWSFGLCVLEMVTGETPYSECSTVGAIYIKVSNGGLPANLTKVEDPVIADMVTVCLLPESCRPSAANLLEHPLITEFDQPEIENVEVDNTSFQLKPDFVEPLDNPQYQTLLTRQQLQVEELKRQQKAARALLRNKIRSRKQNILQM</sequence>
<dbReference type="InterPro" id="IPR008271">
    <property type="entry name" value="Ser/Thr_kinase_AS"/>
</dbReference>
<feature type="domain" description="Protein kinase" evidence="2">
    <location>
        <begin position="15"/>
        <end position="271"/>
    </location>
</feature>
<dbReference type="Pfam" id="PF00069">
    <property type="entry name" value="Pkinase"/>
    <property type="match status" value="1"/>
</dbReference>
<dbReference type="SMART" id="SM00220">
    <property type="entry name" value="S_TKc"/>
    <property type="match status" value="1"/>
</dbReference>
<organism evidence="3 4">
    <name type="scientific">Tritrichomonas musculus</name>
    <dbReference type="NCBI Taxonomy" id="1915356"/>
    <lineage>
        <taxon>Eukaryota</taxon>
        <taxon>Metamonada</taxon>
        <taxon>Parabasalia</taxon>
        <taxon>Tritrichomonadida</taxon>
        <taxon>Tritrichomonadidae</taxon>
        <taxon>Tritrichomonas</taxon>
    </lineage>
</organism>
<dbReference type="InterPro" id="IPR000719">
    <property type="entry name" value="Prot_kinase_dom"/>
</dbReference>
<dbReference type="Proteomes" id="UP001470230">
    <property type="component" value="Unassembled WGS sequence"/>
</dbReference>
<reference evidence="3 4" key="1">
    <citation type="submission" date="2024-04" db="EMBL/GenBank/DDBJ databases">
        <title>Tritrichomonas musculus Genome.</title>
        <authorList>
            <person name="Alves-Ferreira E."/>
            <person name="Grigg M."/>
            <person name="Lorenzi H."/>
            <person name="Galac M."/>
        </authorList>
    </citation>
    <scope>NUCLEOTIDE SEQUENCE [LARGE SCALE GENOMIC DNA]</scope>
    <source>
        <strain evidence="3 4">EAF2021</strain>
    </source>
</reference>
<gene>
    <name evidence="3" type="ORF">M9Y10_035247</name>
</gene>
<comment type="caution">
    <text evidence="3">The sequence shown here is derived from an EMBL/GenBank/DDBJ whole genome shotgun (WGS) entry which is preliminary data.</text>
</comment>
<name>A0ABR2KH78_9EUKA</name>
<keyword evidence="1" id="KW-0175">Coiled coil</keyword>
<keyword evidence="4" id="KW-1185">Reference proteome</keyword>
<dbReference type="EMBL" id="JAPFFF010000005">
    <property type="protein sequence ID" value="KAK8890471.1"/>
    <property type="molecule type" value="Genomic_DNA"/>
</dbReference>
<accession>A0ABR2KH78</accession>
<dbReference type="SUPFAM" id="SSF56112">
    <property type="entry name" value="Protein kinase-like (PK-like)"/>
    <property type="match status" value="1"/>
</dbReference>
<dbReference type="PANTHER" id="PTHR13902">
    <property type="entry name" value="SERINE/THREONINE-PROTEIN KINASE WNK WITH NO LYSINE -RELATED"/>
    <property type="match status" value="1"/>
</dbReference>
<dbReference type="InterPro" id="IPR011009">
    <property type="entry name" value="Kinase-like_dom_sf"/>
</dbReference>
<dbReference type="Gene3D" id="3.30.200.20">
    <property type="entry name" value="Phosphorylase Kinase, domain 1"/>
    <property type="match status" value="1"/>
</dbReference>
<dbReference type="InterPro" id="IPR050588">
    <property type="entry name" value="WNK_Ser-Thr_kinase"/>
</dbReference>
<evidence type="ECO:0000256" key="1">
    <source>
        <dbReference type="SAM" id="Coils"/>
    </source>
</evidence>
<dbReference type="PROSITE" id="PS50011">
    <property type="entry name" value="PROTEIN_KINASE_DOM"/>
    <property type="match status" value="1"/>
</dbReference>
<evidence type="ECO:0000313" key="3">
    <source>
        <dbReference type="EMBL" id="KAK8890471.1"/>
    </source>
</evidence>
<proteinExistence type="predicted"/>